<organism evidence="2 3">
    <name type="scientific">Eeniella nana</name>
    <name type="common">Yeast</name>
    <name type="synonym">Brettanomyces nanus</name>
    <dbReference type="NCBI Taxonomy" id="13502"/>
    <lineage>
        <taxon>Eukaryota</taxon>
        <taxon>Fungi</taxon>
        <taxon>Dikarya</taxon>
        <taxon>Ascomycota</taxon>
        <taxon>Saccharomycotina</taxon>
        <taxon>Pichiomycetes</taxon>
        <taxon>Pichiales</taxon>
        <taxon>Pichiaceae</taxon>
        <taxon>Brettanomyces</taxon>
    </lineage>
</organism>
<dbReference type="Proteomes" id="UP000662931">
    <property type="component" value="Chromosome 3"/>
</dbReference>
<keyword evidence="3" id="KW-1185">Reference proteome</keyword>
<sequence length="218" mass="24308">MKSESTTDSRFPTWITPKVQKVVEGQEDSLFNPLNIPESIQEDKGISPSSSPRTAGSGNTVTTATTGATGATGATAATGATRATTASMLAKNLIKALHEQQLSVEISDYDSEMIRILQEENFSDTDSMMYYSSPCQRSKHLESDNEIESRFDSWLKVTENNLQQYQSLTKQASLSRLKLVERVQKMLQRLGQSKVGTQQQQLLMLQWCQNLLKEANYM</sequence>
<feature type="region of interest" description="Disordered" evidence="1">
    <location>
        <begin position="26"/>
        <end position="72"/>
    </location>
</feature>
<dbReference type="RefSeq" id="XP_038779297.1">
    <property type="nucleotide sequence ID" value="XM_038923369.1"/>
</dbReference>
<dbReference type="KEGG" id="bnn:FOA43_003092"/>
<dbReference type="AlphaFoldDB" id="A0A875S6X5"/>
<proteinExistence type="predicted"/>
<evidence type="ECO:0000313" key="2">
    <source>
        <dbReference type="EMBL" id="QPG75732.1"/>
    </source>
</evidence>
<reference evidence="2" key="1">
    <citation type="submission" date="2020-10" db="EMBL/GenBank/DDBJ databases">
        <authorList>
            <person name="Roach M.J.R."/>
        </authorList>
    </citation>
    <scope>NUCLEOTIDE SEQUENCE</scope>
    <source>
        <strain evidence="2">CBS 1945</strain>
    </source>
</reference>
<accession>A0A875S6X5</accession>
<protein>
    <submittedName>
        <fullName evidence="2">Uncharacterized protein</fullName>
    </submittedName>
</protein>
<dbReference type="EMBL" id="CP064814">
    <property type="protein sequence ID" value="QPG75732.1"/>
    <property type="molecule type" value="Genomic_DNA"/>
</dbReference>
<gene>
    <name evidence="2" type="ORF">FOA43_003092</name>
</gene>
<evidence type="ECO:0000256" key="1">
    <source>
        <dbReference type="SAM" id="MobiDB-lite"/>
    </source>
</evidence>
<name>A0A875S6X5_EENNA</name>
<evidence type="ECO:0000313" key="3">
    <source>
        <dbReference type="Proteomes" id="UP000662931"/>
    </source>
</evidence>
<feature type="compositionally biased region" description="Low complexity" evidence="1">
    <location>
        <begin position="54"/>
        <end position="72"/>
    </location>
</feature>
<dbReference type="GeneID" id="62196493"/>